<accession>A0A6D0G3E9</accession>
<comment type="caution">
    <text evidence="2">The sequence shown here is derived from an EMBL/GenBank/DDBJ whole genome shotgun (WGS) entry which is preliminary data.</text>
</comment>
<proteinExistence type="predicted"/>
<dbReference type="Proteomes" id="UP000437875">
    <property type="component" value="Unassembled WGS sequence"/>
</dbReference>
<dbReference type="AlphaFoldDB" id="A0A6D0G3E9"/>
<organism evidence="2 3">
    <name type="scientific">Escherichia coli</name>
    <dbReference type="NCBI Taxonomy" id="562"/>
    <lineage>
        <taxon>Bacteria</taxon>
        <taxon>Pseudomonadati</taxon>
        <taxon>Pseudomonadota</taxon>
        <taxon>Gammaproteobacteria</taxon>
        <taxon>Enterobacterales</taxon>
        <taxon>Enterobacteriaceae</taxon>
        <taxon>Escherichia</taxon>
    </lineage>
</organism>
<dbReference type="Pfam" id="PF05016">
    <property type="entry name" value="ParE_toxin"/>
    <property type="match status" value="1"/>
</dbReference>
<sequence>MMEIFWTMLASQDRKRIREYIAEQNLMAAIELDERIGYSASGLAGQPYKGCNGRVEVSAVSASDIRR</sequence>
<evidence type="ECO:0000313" key="2">
    <source>
        <dbReference type="EMBL" id="KAE9728682.1"/>
    </source>
</evidence>
<dbReference type="Gene3D" id="3.30.2310.20">
    <property type="entry name" value="RelE-like"/>
    <property type="match status" value="1"/>
</dbReference>
<dbReference type="EMBL" id="WSGM01000015">
    <property type="protein sequence ID" value="KAE9728682.1"/>
    <property type="molecule type" value="Genomic_DNA"/>
</dbReference>
<protein>
    <submittedName>
        <fullName evidence="2">Type II toxin-antitoxin system RelE/ParE family toxin</fullName>
    </submittedName>
</protein>
<name>A0A6D0G3E9_ECOLX</name>
<keyword evidence="1" id="KW-1277">Toxin-antitoxin system</keyword>
<gene>
    <name evidence="2" type="ORF">GP711_20490</name>
</gene>
<dbReference type="InterPro" id="IPR007712">
    <property type="entry name" value="RelE/ParE_toxin"/>
</dbReference>
<evidence type="ECO:0000256" key="1">
    <source>
        <dbReference type="ARBA" id="ARBA00022649"/>
    </source>
</evidence>
<reference evidence="2 3" key="1">
    <citation type="submission" date="2019-10" db="EMBL/GenBank/DDBJ databases">
        <title>Antimicrobial-resistant enteric bacteria are widely distributed amongst people, animals and the environment in northern Tanzania.</title>
        <authorList>
            <person name="Subbiah M."/>
            <person name="Call D.R."/>
        </authorList>
    </citation>
    <scope>NUCLEOTIDE SEQUENCE [LARGE SCALE GENOMIC DNA]</scope>
    <source>
        <strain evidence="2 3">TzEc067</strain>
    </source>
</reference>
<evidence type="ECO:0000313" key="3">
    <source>
        <dbReference type="Proteomes" id="UP000437875"/>
    </source>
</evidence>
<dbReference type="InterPro" id="IPR035093">
    <property type="entry name" value="RelE/ParE_toxin_dom_sf"/>
</dbReference>